<dbReference type="EMBL" id="FTOH01000007">
    <property type="protein sequence ID" value="SIS97976.1"/>
    <property type="molecule type" value="Genomic_DNA"/>
</dbReference>
<dbReference type="STRING" id="484498.SAMN05421686_10731"/>
<keyword evidence="1" id="KW-0472">Membrane</keyword>
<protein>
    <submittedName>
        <fullName evidence="2">Uncharacterized protein</fullName>
    </submittedName>
</protein>
<feature type="transmembrane region" description="Helical" evidence="1">
    <location>
        <begin position="31"/>
        <end position="49"/>
    </location>
</feature>
<keyword evidence="1" id="KW-0812">Transmembrane</keyword>
<sequence>MPLLLLIGAGALGVGAGTKMAGSGLNEAGNGSIKIAMAVTIGAALFMYYSGAVKK</sequence>
<evidence type="ECO:0000256" key="1">
    <source>
        <dbReference type="SAM" id="Phobius"/>
    </source>
</evidence>
<accession>A0A1N7NI11</accession>
<keyword evidence="3" id="KW-1185">Reference proteome</keyword>
<keyword evidence="1" id="KW-1133">Transmembrane helix</keyword>
<name>A0A1N7NI11_9GAMM</name>
<dbReference type="Proteomes" id="UP000185639">
    <property type="component" value="Unassembled WGS sequence"/>
</dbReference>
<gene>
    <name evidence="2" type="ORF">SAMN05421686_10731</name>
</gene>
<evidence type="ECO:0000313" key="3">
    <source>
        <dbReference type="Proteomes" id="UP000185639"/>
    </source>
</evidence>
<proteinExistence type="predicted"/>
<evidence type="ECO:0000313" key="2">
    <source>
        <dbReference type="EMBL" id="SIS97976.1"/>
    </source>
</evidence>
<reference evidence="3" key="1">
    <citation type="submission" date="2017-01" db="EMBL/GenBank/DDBJ databases">
        <authorList>
            <person name="Varghese N."/>
            <person name="Submissions S."/>
        </authorList>
    </citation>
    <scope>NUCLEOTIDE SEQUENCE [LARGE SCALE GENOMIC DNA]</scope>
    <source>
        <strain evidence="3">DSM 24913</strain>
    </source>
</reference>
<organism evidence="2 3">
    <name type="scientific">Thalassolituus maritimus</name>
    <dbReference type="NCBI Taxonomy" id="484498"/>
    <lineage>
        <taxon>Bacteria</taxon>
        <taxon>Pseudomonadati</taxon>
        <taxon>Pseudomonadota</taxon>
        <taxon>Gammaproteobacteria</taxon>
        <taxon>Oceanospirillales</taxon>
        <taxon>Oceanospirillaceae</taxon>
        <taxon>Thalassolituus</taxon>
    </lineage>
</organism>
<dbReference type="RefSeq" id="WP_175607903.1">
    <property type="nucleotide sequence ID" value="NZ_FTOH01000007.1"/>
</dbReference>
<dbReference type="AlphaFoldDB" id="A0A1N7NI11"/>